<keyword evidence="3 12" id="KW-0813">Transport</keyword>
<dbReference type="GO" id="GO:0015078">
    <property type="term" value="F:proton transmembrane transporter activity"/>
    <property type="evidence" value="ECO:0007669"/>
    <property type="project" value="InterPro"/>
</dbReference>
<evidence type="ECO:0000256" key="7">
    <source>
        <dbReference type="ARBA" id="ARBA00022989"/>
    </source>
</evidence>
<keyword evidence="8 12" id="KW-0406">Ion transport</keyword>
<comment type="subcellular location">
    <subcellularLocation>
        <location evidence="1 12">Mitochondrion membrane</location>
        <topology evidence="1 12">Single-pass membrane protein</topology>
    </subcellularLocation>
</comment>
<dbReference type="GeneID" id="19908419"/>
<evidence type="ECO:0000256" key="11">
    <source>
        <dbReference type="ARBA" id="ARBA00023310"/>
    </source>
</evidence>
<dbReference type="RefSeq" id="YP_009048388.1">
    <property type="nucleotide sequence ID" value="NC_024548.1"/>
</dbReference>
<proteinExistence type="inferred from homology"/>
<geneLocation type="mitochondrion" evidence="14"/>
<dbReference type="EMBL" id="KF840516">
    <property type="protein sequence ID" value="AHG53816.1"/>
    <property type="molecule type" value="Genomic_DNA"/>
</dbReference>
<organism evidence="14">
    <name type="scientific">Rana kunyuensis</name>
    <dbReference type="NCBI Taxonomy" id="359667"/>
    <lineage>
        <taxon>Eukaryota</taxon>
        <taxon>Metazoa</taxon>
        <taxon>Chordata</taxon>
        <taxon>Craniata</taxon>
        <taxon>Vertebrata</taxon>
        <taxon>Euteleostomi</taxon>
        <taxon>Amphibia</taxon>
        <taxon>Batrachia</taxon>
        <taxon>Anura</taxon>
        <taxon>Neobatrachia</taxon>
        <taxon>Ranoidea</taxon>
        <taxon>Ranidae</taxon>
        <taxon>Rana</taxon>
        <taxon>Rana</taxon>
    </lineage>
</organism>
<evidence type="ECO:0000256" key="5">
    <source>
        <dbReference type="ARBA" id="ARBA00022692"/>
    </source>
</evidence>
<keyword evidence="4 12" id="KW-0138">CF(0)</keyword>
<keyword evidence="13" id="KW-0732">Signal</keyword>
<evidence type="ECO:0000256" key="2">
    <source>
        <dbReference type="ARBA" id="ARBA00008892"/>
    </source>
</evidence>
<name>A0A067YPV7_9NEOB</name>
<keyword evidence="10" id="KW-0472">Membrane</keyword>
<comment type="similarity">
    <text evidence="2 12">Belongs to the ATPase protein 8 family.</text>
</comment>
<reference evidence="14" key="1">
    <citation type="journal article" date="2014" name="Mitochondrial DNA">
        <title>Complete mitochondrial genome of a brown frog, Rana kunyuensis (Anura: Ranidae).</title>
        <authorList>
            <person name="Li J."/>
            <person name="Yin W."/>
            <person name="Xia R."/>
            <person name="Lei G."/>
            <person name="Fu C."/>
        </authorList>
    </citation>
    <scope>NUCLEOTIDE SEQUENCE</scope>
</reference>
<evidence type="ECO:0000256" key="12">
    <source>
        <dbReference type="RuleBase" id="RU003661"/>
    </source>
</evidence>
<evidence type="ECO:0000256" key="10">
    <source>
        <dbReference type="ARBA" id="ARBA00023136"/>
    </source>
</evidence>
<dbReference type="GO" id="GO:0031966">
    <property type="term" value="C:mitochondrial membrane"/>
    <property type="evidence" value="ECO:0007669"/>
    <property type="project" value="UniProtKB-SubCell"/>
</dbReference>
<dbReference type="CTD" id="4509"/>
<dbReference type="InterPro" id="IPR050635">
    <property type="entry name" value="ATPase_protein_8"/>
</dbReference>
<feature type="signal peptide" evidence="13">
    <location>
        <begin position="1"/>
        <end position="30"/>
    </location>
</feature>
<evidence type="ECO:0000256" key="4">
    <source>
        <dbReference type="ARBA" id="ARBA00022547"/>
    </source>
</evidence>
<keyword evidence="9 12" id="KW-0496">Mitochondrion</keyword>
<evidence type="ECO:0000313" key="14">
    <source>
        <dbReference type="EMBL" id="AHG53816.1"/>
    </source>
</evidence>
<dbReference type="AlphaFoldDB" id="A0A067YPV7"/>
<dbReference type="GO" id="GO:0045259">
    <property type="term" value="C:proton-transporting ATP synthase complex"/>
    <property type="evidence" value="ECO:0007669"/>
    <property type="project" value="UniProtKB-KW"/>
</dbReference>
<dbReference type="PANTHER" id="PTHR39937:SF1">
    <property type="entry name" value="ATP SYNTHASE PROTEIN 8"/>
    <property type="match status" value="1"/>
</dbReference>
<keyword evidence="11" id="KW-0066">ATP synthesis</keyword>
<protein>
    <recommendedName>
        <fullName evidence="12">ATP synthase complex subunit 8</fullName>
    </recommendedName>
</protein>
<evidence type="ECO:0000256" key="3">
    <source>
        <dbReference type="ARBA" id="ARBA00022448"/>
    </source>
</evidence>
<evidence type="ECO:0000256" key="13">
    <source>
        <dbReference type="SAM" id="SignalP"/>
    </source>
</evidence>
<gene>
    <name evidence="14" type="primary">ATP8</name>
</gene>
<sequence length="53" mass="6288">MPQLNPAPWLCYFILVWSILLSLAPSKVLGHINLYEPNSENIKTNNFMWTWPW</sequence>
<dbReference type="InterPro" id="IPR001421">
    <property type="entry name" value="ATP8_metazoa"/>
</dbReference>
<keyword evidence="6 12" id="KW-0375">Hydrogen ion transport</keyword>
<accession>A0A067YPV7</accession>
<evidence type="ECO:0000256" key="8">
    <source>
        <dbReference type="ARBA" id="ARBA00023065"/>
    </source>
</evidence>
<evidence type="ECO:0000256" key="6">
    <source>
        <dbReference type="ARBA" id="ARBA00022781"/>
    </source>
</evidence>
<dbReference type="PANTHER" id="PTHR39937">
    <property type="entry name" value="ATP SYNTHASE PROTEIN 8"/>
    <property type="match status" value="1"/>
</dbReference>
<dbReference type="Pfam" id="PF00895">
    <property type="entry name" value="ATP-synt_8"/>
    <property type="match status" value="1"/>
</dbReference>
<keyword evidence="5 12" id="KW-0812">Transmembrane</keyword>
<evidence type="ECO:0000256" key="1">
    <source>
        <dbReference type="ARBA" id="ARBA00004304"/>
    </source>
</evidence>
<keyword evidence="7" id="KW-1133">Transmembrane helix</keyword>
<feature type="chain" id="PRO_5001648453" description="ATP synthase complex subunit 8" evidence="13">
    <location>
        <begin position="31"/>
        <end position="53"/>
    </location>
</feature>
<dbReference type="GO" id="GO:0015986">
    <property type="term" value="P:proton motive force-driven ATP synthesis"/>
    <property type="evidence" value="ECO:0007669"/>
    <property type="project" value="InterPro"/>
</dbReference>
<evidence type="ECO:0000256" key="9">
    <source>
        <dbReference type="ARBA" id="ARBA00023128"/>
    </source>
</evidence>